<gene>
    <name evidence="1" type="ORF">R5R35_002800</name>
</gene>
<organism evidence="1 2">
    <name type="scientific">Gryllus longicercus</name>
    <dbReference type="NCBI Taxonomy" id="2509291"/>
    <lineage>
        <taxon>Eukaryota</taxon>
        <taxon>Metazoa</taxon>
        <taxon>Ecdysozoa</taxon>
        <taxon>Arthropoda</taxon>
        <taxon>Hexapoda</taxon>
        <taxon>Insecta</taxon>
        <taxon>Pterygota</taxon>
        <taxon>Neoptera</taxon>
        <taxon>Polyneoptera</taxon>
        <taxon>Orthoptera</taxon>
        <taxon>Ensifera</taxon>
        <taxon>Gryllidea</taxon>
        <taxon>Grylloidea</taxon>
        <taxon>Gryllidae</taxon>
        <taxon>Gryllinae</taxon>
        <taxon>Gryllus</taxon>
    </lineage>
</organism>
<dbReference type="Proteomes" id="UP001378592">
    <property type="component" value="Unassembled WGS sequence"/>
</dbReference>
<accession>A0AAN9YU62</accession>
<dbReference type="AlphaFoldDB" id="A0AAN9YU62"/>
<evidence type="ECO:0000313" key="1">
    <source>
        <dbReference type="EMBL" id="KAK7789500.1"/>
    </source>
</evidence>
<protein>
    <submittedName>
        <fullName evidence="1">Uncharacterized protein</fullName>
    </submittedName>
</protein>
<proteinExistence type="predicted"/>
<sequence>MRSKTGVLVAIKLFQLV</sequence>
<name>A0AAN9YU62_9ORTH</name>
<evidence type="ECO:0000313" key="2">
    <source>
        <dbReference type="Proteomes" id="UP001378592"/>
    </source>
</evidence>
<comment type="caution">
    <text evidence="1">The sequence shown here is derived from an EMBL/GenBank/DDBJ whole genome shotgun (WGS) entry which is preliminary data.</text>
</comment>
<reference evidence="1 2" key="1">
    <citation type="submission" date="2024-03" db="EMBL/GenBank/DDBJ databases">
        <title>The genome assembly and annotation of the cricket Gryllus longicercus Weissman &amp; Gray.</title>
        <authorList>
            <person name="Szrajer S."/>
            <person name="Gray D."/>
            <person name="Ylla G."/>
        </authorList>
    </citation>
    <scope>NUCLEOTIDE SEQUENCE [LARGE SCALE GENOMIC DNA]</scope>
    <source>
        <strain evidence="1">DAG 2021-001</strain>
        <tissue evidence="1">Whole body minus gut</tissue>
    </source>
</reference>
<keyword evidence="2" id="KW-1185">Reference proteome</keyword>
<dbReference type="EMBL" id="JAZDUA010000745">
    <property type="protein sequence ID" value="KAK7789500.1"/>
    <property type="molecule type" value="Genomic_DNA"/>
</dbReference>